<proteinExistence type="inferred from homology"/>
<dbReference type="SUPFAM" id="SSF88946">
    <property type="entry name" value="Sigma2 domain of RNA polymerase sigma factors"/>
    <property type="match status" value="1"/>
</dbReference>
<organism evidence="7 8">
    <name type="scientific">Candidatus Eisenbergiella merdigallinarum</name>
    <dbReference type="NCBI Taxonomy" id="2838552"/>
    <lineage>
        <taxon>Bacteria</taxon>
        <taxon>Bacillati</taxon>
        <taxon>Bacillota</taxon>
        <taxon>Clostridia</taxon>
        <taxon>Lachnospirales</taxon>
        <taxon>Lachnospiraceae</taxon>
        <taxon>Eisenbergiella</taxon>
    </lineage>
</organism>
<evidence type="ECO:0000259" key="5">
    <source>
        <dbReference type="Pfam" id="PF04542"/>
    </source>
</evidence>
<evidence type="ECO:0000259" key="6">
    <source>
        <dbReference type="Pfam" id="PF08281"/>
    </source>
</evidence>
<evidence type="ECO:0000313" key="7">
    <source>
        <dbReference type="EMBL" id="HJB91685.1"/>
    </source>
</evidence>
<evidence type="ECO:0000256" key="4">
    <source>
        <dbReference type="ARBA" id="ARBA00023163"/>
    </source>
</evidence>
<feature type="domain" description="RNA polymerase sigma factor 70 region 4 type 2" evidence="6">
    <location>
        <begin position="102"/>
        <end position="154"/>
    </location>
</feature>
<feature type="domain" description="RNA polymerase sigma-70 region 2" evidence="5">
    <location>
        <begin position="14"/>
        <end position="79"/>
    </location>
</feature>
<dbReference type="PANTHER" id="PTHR43133:SF60">
    <property type="entry name" value="RNA POLYMERASE SIGMA FACTOR SIGV"/>
    <property type="match status" value="1"/>
</dbReference>
<dbReference type="GO" id="GO:0003677">
    <property type="term" value="F:DNA binding"/>
    <property type="evidence" value="ECO:0007669"/>
    <property type="project" value="InterPro"/>
</dbReference>
<dbReference type="EMBL" id="DWXE01000039">
    <property type="protein sequence ID" value="HJB91685.1"/>
    <property type="molecule type" value="Genomic_DNA"/>
</dbReference>
<dbReference type="SUPFAM" id="SSF88659">
    <property type="entry name" value="Sigma3 and sigma4 domains of RNA polymerase sigma factors"/>
    <property type="match status" value="1"/>
</dbReference>
<dbReference type="InterPro" id="IPR007627">
    <property type="entry name" value="RNA_pol_sigma70_r2"/>
</dbReference>
<dbReference type="InterPro" id="IPR013325">
    <property type="entry name" value="RNA_pol_sigma_r2"/>
</dbReference>
<comment type="caution">
    <text evidence="7">The sequence shown here is derived from an EMBL/GenBank/DDBJ whole genome shotgun (WGS) entry which is preliminary data.</text>
</comment>
<dbReference type="Pfam" id="PF08281">
    <property type="entry name" value="Sigma70_r4_2"/>
    <property type="match status" value="1"/>
</dbReference>
<evidence type="ECO:0000313" key="8">
    <source>
        <dbReference type="Proteomes" id="UP000886883"/>
    </source>
</evidence>
<reference evidence="7" key="1">
    <citation type="journal article" date="2021" name="PeerJ">
        <title>Extensive microbial diversity within the chicken gut microbiome revealed by metagenomics and culture.</title>
        <authorList>
            <person name="Gilroy R."/>
            <person name="Ravi A."/>
            <person name="Getino M."/>
            <person name="Pursley I."/>
            <person name="Horton D.L."/>
            <person name="Alikhan N.F."/>
            <person name="Baker D."/>
            <person name="Gharbi K."/>
            <person name="Hall N."/>
            <person name="Watson M."/>
            <person name="Adriaenssens E.M."/>
            <person name="Foster-Nyarko E."/>
            <person name="Jarju S."/>
            <person name="Secka A."/>
            <person name="Antonio M."/>
            <person name="Oren A."/>
            <person name="Chaudhuri R.R."/>
            <person name="La Ragione R."/>
            <person name="Hildebrand F."/>
            <person name="Pallen M.J."/>
        </authorList>
    </citation>
    <scope>NUCLEOTIDE SEQUENCE</scope>
    <source>
        <strain evidence="7">USAMLcec3-2134</strain>
    </source>
</reference>
<evidence type="ECO:0000256" key="2">
    <source>
        <dbReference type="ARBA" id="ARBA00023015"/>
    </source>
</evidence>
<dbReference type="Proteomes" id="UP000886883">
    <property type="component" value="Unassembled WGS sequence"/>
</dbReference>
<dbReference type="InterPro" id="IPR039425">
    <property type="entry name" value="RNA_pol_sigma-70-like"/>
</dbReference>
<dbReference type="InterPro" id="IPR036388">
    <property type="entry name" value="WH-like_DNA-bd_sf"/>
</dbReference>
<sequence>MAQDIYDRTVSHILENQNRFYRLAYSYVRNEDAALDVVQNAICRGLEKCFGLKNPDALNTWFYRIVVNEALQYLRKNRREAVSTDGELPEQIYHEPAYERQREVYEEVMRLPEPMKTIVVLHFYEGLTLKQISGVTKTNLNTVKSRFYSALNRLEKGLKEAAI</sequence>
<dbReference type="GO" id="GO:0016987">
    <property type="term" value="F:sigma factor activity"/>
    <property type="evidence" value="ECO:0007669"/>
    <property type="project" value="UniProtKB-KW"/>
</dbReference>
<reference evidence="7" key="2">
    <citation type="submission" date="2021-04" db="EMBL/GenBank/DDBJ databases">
        <authorList>
            <person name="Gilroy R."/>
        </authorList>
    </citation>
    <scope>NUCLEOTIDE SEQUENCE</scope>
    <source>
        <strain evidence="7">USAMLcec3-2134</strain>
    </source>
</reference>
<evidence type="ECO:0000256" key="1">
    <source>
        <dbReference type="ARBA" id="ARBA00010641"/>
    </source>
</evidence>
<dbReference type="PANTHER" id="PTHR43133">
    <property type="entry name" value="RNA POLYMERASE ECF-TYPE SIGMA FACTO"/>
    <property type="match status" value="1"/>
</dbReference>
<name>A0A9D2SD66_9FIRM</name>
<keyword evidence="4" id="KW-0804">Transcription</keyword>
<dbReference type="InterPro" id="IPR013249">
    <property type="entry name" value="RNA_pol_sigma70_r4_t2"/>
</dbReference>
<dbReference type="NCBIfam" id="TIGR02937">
    <property type="entry name" value="sigma70-ECF"/>
    <property type="match status" value="1"/>
</dbReference>
<gene>
    <name evidence="7" type="ORF">H9763_09530</name>
</gene>
<keyword evidence="2" id="KW-0805">Transcription regulation</keyword>
<protein>
    <submittedName>
        <fullName evidence="7">RNA polymerase sigma factor</fullName>
    </submittedName>
</protein>
<dbReference type="InterPro" id="IPR014284">
    <property type="entry name" value="RNA_pol_sigma-70_dom"/>
</dbReference>
<dbReference type="AlphaFoldDB" id="A0A9D2SD66"/>
<dbReference type="Gene3D" id="1.10.1740.10">
    <property type="match status" value="1"/>
</dbReference>
<accession>A0A9D2SD66</accession>
<comment type="similarity">
    <text evidence="1">Belongs to the sigma-70 factor family. ECF subfamily.</text>
</comment>
<dbReference type="Pfam" id="PF04542">
    <property type="entry name" value="Sigma70_r2"/>
    <property type="match status" value="1"/>
</dbReference>
<evidence type="ECO:0000256" key="3">
    <source>
        <dbReference type="ARBA" id="ARBA00023082"/>
    </source>
</evidence>
<dbReference type="InterPro" id="IPR013324">
    <property type="entry name" value="RNA_pol_sigma_r3/r4-like"/>
</dbReference>
<dbReference type="GO" id="GO:0006352">
    <property type="term" value="P:DNA-templated transcription initiation"/>
    <property type="evidence" value="ECO:0007669"/>
    <property type="project" value="InterPro"/>
</dbReference>
<keyword evidence="3" id="KW-0731">Sigma factor</keyword>
<dbReference type="Gene3D" id="1.10.10.10">
    <property type="entry name" value="Winged helix-like DNA-binding domain superfamily/Winged helix DNA-binding domain"/>
    <property type="match status" value="1"/>
</dbReference>